<keyword evidence="9 25" id="KW-0548">Nucleotidyltransferase</keyword>
<evidence type="ECO:0000256" key="3">
    <source>
        <dbReference type="ARBA" id="ARBA00012417"/>
    </source>
</evidence>
<dbReference type="Pfam" id="PF14716">
    <property type="entry name" value="HHH_8"/>
    <property type="match status" value="1"/>
</dbReference>
<evidence type="ECO:0000256" key="14">
    <source>
        <dbReference type="ARBA" id="ARBA00023053"/>
    </source>
</evidence>
<feature type="domain" description="Helix-hairpin-helix DNA-binding motif class 1" evidence="22">
    <location>
        <begin position="91"/>
        <end position="110"/>
    </location>
</feature>
<dbReference type="SUPFAM" id="SSF81301">
    <property type="entry name" value="Nucleotidyltransferase"/>
    <property type="match status" value="1"/>
</dbReference>
<dbReference type="GO" id="GO:0003677">
    <property type="term" value="F:DNA binding"/>
    <property type="evidence" value="ECO:0007669"/>
    <property type="project" value="InterPro"/>
</dbReference>
<evidence type="ECO:0000256" key="21">
    <source>
        <dbReference type="ARBA" id="ARBA00049244"/>
    </source>
</evidence>
<comment type="catalytic activity">
    <reaction evidence="21">
        <text>DNA(n) + a 2'-deoxyribonucleoside 5'-triphosphate = DNA(n+1) + diphosphate</text>
        <dbReference type="Rhea" id="RHEA:22508"/>
        <dbReference type="Rhea" id="RHEA-COMP:17339"/>
        <dbReference type="Rhea" id="RHEA-COMP:17340"/>
        <dbReference type="ChEBI" id="CHEBI:33019"/>
        <dbReference type="ChEBI" id="CHEBI:61560"/>
        <dbReference type="ChEBI" id="CHEBI:173112"/>
        <dbReference type="EC" id="2.7.7.7"/>
    </reaction>
</comment>
<dbReference type="InterPro" id="IPR010996">
    <property type="entry name" value="HHH_MUS81"/>
</dbReference>
<reference evidence="26" key="1">
    <citation type="submission" date="2014-11" db="EMBL/GenBank/DDBJ databases">
        <authorList>
            <person name="Wibberg D."/>
        </authorList>
    </citation>
    <scope>NUCLEOTIDE SEQUENCE [LARGE SCALE GENOMIC DNA]</scope>
    <source>
        <strain evidence="26">L3</strain>
    </source>
</reference>
<evidence type="ECO:0000256" key="11">
    <source>
        <dbReference type="ARBA" id="ARBA00022763"/>
    </source>
</evidence>
<dbReference type="PATRIC" id="fig|1006576.9.peg.1292"/>
<dbReference type="Gene3D" id="3.30.460.10">
    <property type="entry name" value="Beta Polymerase, domain 2"/>
    <property type="match status" value="1"/>
</dbReference>
<keyword evidence="14" id="KW-0915">Sodium</keyword>
<dbReference type="PANTHER" id="PTHR36928:SF1">
    <property type="entry name" value="PHOSPHATASE YCDX-RELATED"/>
    <property type="match status" value="1"/>
</dbReference>
<keyword evidence="26" id="KW-1185">Reference proteome</keyword>
<dbReference type="GO" id="GO:0004527">
    <property type="term" value="F:exonuclease activity"/>
    <property type="evidence" value="ECO:0007669"/>
    <property type="project" value="UniProtKB-KW"/>
</dbReference>
<dbReference type="Gene3D" id="3.20.20.140">
    <property type="entry name" value="Metal-dependent hydrolases"/>
    <property type="match status" value="1"/>
</dbReference>
<evidence type="ECO:0000256" key="8">
    <source>
        <dbReference type="ARBA" id="ARBA00022679"/>
    </source>
</evidence>
<evidence type="ECO:0000256" key="5">
    <source>
        <dbReference type="ARBA" id="ARBA00020020"/>
    </source>
</evidence>
<dbReference type="EMBL" id="LN824141">
    <property type="protein sequence ID" value="CEP78589.1"/>
    <property type="molecule type" value="Genomic_DNA"/>
</dbReference>
<evidence type="ECO:0000259" key="23">
    <source>
        <dbReference type="SMART" id="SM00481"/>
    </source>
</evidence>
<dbReference type="GO" id="GO:0005829">
    <property type="term" value="C:cytosol"/>
    <property type="evidence" value="ECO:0007669"/>
    <property type="project" value="TreeGrafter"/>
</dbReference>
<dbReference type="Pfam" id="PF02811">
    <property type="entry name" value="PHP"/>
    <property type="match status" value="1"/>
</dbReference>
<dbReference type="InterPro" id="IPR043519">
    <property type="entry name" value="NT_sf"/>
</dbReference>
<dbReference type="InterPro" id="IPR002054">
    <property type="entry name" value="DNA-dir_DNA_pol_X"/>
</dbReference>
<dbReference type="InterPro" id="IPR002008">
    <property type="entry name" value="DNA_pol_X_beta-like"/>
</dbReference>
<dbReference type="InterPro" id="IPR016195">
    <property type="entry name" value="Pol/histidinol_Pase-like"/>
</dbReference>
<keyword evidence="8 25" id="KW-0808">Transferase</keyword>
<dbReference type="InterPro" id="IPR003141">
    <property type="entry name" value="Pol/His_phosphatase_N"/>
</dbReference>
<dbReference type="InterPro" id="IPR003583">
    <property type="entry name" value="Hlx-hairpin-Hlx_DNA-bd_motif"/>
</dbReference>
<dbReference type="FunFam" id="3.20.20.140:FF:000047">
    <property type="entry name" value="PHP domain-containing protein"/>
    <property type="match status" value="1"/>
</dbReference>
<keyword evidence="13" id="KW-0239">DNA-directed DNA polymerase</keyword>
<dbReference type="InterPro" id="IPR022311">
    <property type="entry name" value="PolX-like"/>
</dbReference>
<evidence type="ECO:0000256" key="17">
    <source>
        <dbReference type="ARBA" id="ARBA00035726"/>
    </source>
</evidence>
<evidence type="ECO:0000256" key="13">
    <source>
        <dbReference type="ARBA" id="ARBA00022932"/>
    </source>
</evidence>
<evidence type="ECO:0000256" key="20">
    <source>
        <dbReference type="ARBA" id="ARBA00045548"/>
    </source>
</evidence>
<feature type="domain" description="Helix-hairpin-helix DNA-binding motif class 1" evidence="22">
    <location>
        <begin position="51"/>
        <end position="70"/>
    </location>
</feature>
<evidence type="ECO:0000313" key="26">
    <source>
        <dbReference type="Proteomes" id="UP000032809"/>
    </source>
</evidence>
<evidence type="ECO:0000256" key="15">
    <source>
        <dbReference type="ARBA" id="ARBA00023204"/>
    </source>
</evidence>
<comment type="catalytic activity">
    <reaction evidence="18">
        <text>2'-deoxyribonucleotide-(2'-deoxyribose 5'-phosphate)-2'-deoxyribonucleotide-DNA = a 3'-end 2'-deoxyribonucleotide-(2,3-dehydro-2,3-deoxyribose 5'-phosphate)-DNA + a 5'-end 5'-phospho-2'-deoxyribonucleoside-DNA + H(+)</text>
        <dbReference type="Rhea" id="RHEA:66592"/>
        <dbReference type="Rhea" id="RHEA-COMP:13180"/>
        <dbReference type="Rhea" id="RHEA-COMP:16897"/>
        <dbReference type="Rhea" id="RHEA-COMP:17067"/>
        <dbReference type="ChEBI" id="CHEBI:15378"/>
        <dbReference type="ChEBI" id="CHEBI:136412"/>
        <dbReference type="ChEBI" id="CHEBI:157695"/>
        <dbReference type="ChEBI" id="CHEBI:167181"/>
        <dbReference type="EC" id="4.2.99.18"/>
    </reaction>
</comment>
<comment type="catalytic activity">
    <reaction evidence="19">
        <text>a 5'-end 2'-deoxyribose-2'-deoxyribonucleotide-DNA = (2E,4S)-4-hydroxypenten-2-al-5-phosphate + a 5'-end 5'-phospho-2'-deoxyribonucleoside-DNA + H(+)</text>
        <dbReference type="Rhea" id="RHEA:76255"/>
        <dbReference type="Rhea" id="RHEA-COMP:13180"/>
        <dbReference type="Rhea" id="RHEA-COMP:18657"/>
        <dbReference type="ChEBI" id="CHEBI:15378"/>
        <dbReference type="ChEBI" id="CHEBI:136412"/>
        <dbReference type="ChEBI" id="CHEBI:195194"/>
        <dbReference type="ChEBI" id="CHEBI:195195"/>
    </reaction>
</comment>
<dbReference type="InterPro" id="IPR004013">
    <property type="entry name" value="PHP_dom"/>
</dbReference>
<dbReference type="EC" id="2.7.7.7" evidence="3"/>
<dbReference type="GO" id="GO:0140078">
    <property type="term" value="F:class I DNA-(apurinic or apyrimidinic site) endonuclease activity"/>
    <property type="evidence" value="ECO:0007669"/>
    <property type="project" value="UniProtKB-EC"/>
</dbReference>
<keyword evidence="12" id="KW-0832">Ubl conjugation</keyword>
<dbReference type="InterPro" id="IPR029398">
    <property type="entry name" value="PolB_thumb"/>
</dbReference>
<name>A0A0C7P3Y3_DEFTU</name>
<proteinExistence type="predicted"/>
<dbReference type="SUPFAM" id="SSF89550">
    <property type="entry name" value="PHP domain-like"/>
    <property type="match status" value="1"/>
</dbReference>
<gene>
    <name evidence="25" type="primary">polX</name>
    <name evidence="25" type="ORF">DTL3_1294</name>
</gene>
<comment type="cofactor">
    <cofactor evidence="1">
        <name>Mg(2+)</name>
        <dbReference type="ChEBI" id="CHEBI:18420"/>
    </cofactor>
</comment>
<feature type="domain" description="Polymerase/histidinol phosphatase N-terminal" evidence="23">
    <location>
        <begin position="337"/>
        <end position="416"/>
    </location>
</feature>
<dbReference type="PRINTS" id="PR00870">
    <property type="entry name" value="DNAPOLXBETA"/>
</dbReference>
<evidence type="ECO:0000256" key="12">
    <source>
        <dbReference type="ARBA" id="ARBA00022843"/>
    </source>
</evidence>
<evidence type="ECO:0000256" key="10">
    <source>
        <dbReference type="ARBA" id="ARBA00022705"/>
    </source>
</evidence>
<dbReference type="GO" id="GO:0003887">
    <property type="term" value="F:DNA-directed DNA polymerase activity"/>
    <property type="evidence" value="ECO:0007669"/>
    <property type="project" value="UniProtKB-KW"/>
</dbReference>
<dbReference type="HOGENOM" id="CLU_017729_1_0_0"/>
<evidence type="ECO:0000313" key="25">
    <source>
        <dbReference type="EMBL" id="CEP78589.1"/>
    </source>
</evidence>
<dbReference type="InterPro" id="IPR047967">
    <property type="entry name" value="PolX_PHP"/>
</dbReference>
<evidence type="ECO:0000256" key="7">
    <source>
        <dbReference type="ARBA" id="ARBA00022634"/>
    </source>
</evidence>
<evidence type="ECO:0000259" key="24">
    <source>
        <dbReference type="SMART" id="SM00483"/>
    </source>
</evidence>
<organism evidence="25 26">
    <name type="scientific">Defluviitoga tunisiensis</name>
    <dbReference type="NCBI Taxonomy" id="1006576"/>
    <lineage>
        <taxon>Bacteria</taxon>
        <taxon>Thermotogati</taxon>
        <taxon>Thermotogota</taxon>
        <taxon>Thermotogae</taxon>
        <taxon>Petrotogales</taxon>
        <taxon>Petrotogaceae</taxon>
        <taxon>Defluviitoga</taxon>
    </lineage>
</organism>
<dbReference type="Proteomes" id="UP000032809">
    <property type="component" value="Chromosome I"/>
</dbReference>
<dbReference type="CDD" id="cd00141">
    <property type="entry name" value="NT_POLXc"/>
    <property type="match status" value="1"/>
</dbReference>
<dbReference type="Gene3D" id="3.30.210.10">
    <property type="entry name" value="DNA polymerase, thumb domain"/>
    <property type="match status" value="1"/>
</dbReference>
<dbReference type="InterPro" id="IPR037160">
    <property type="entry name" value="DNA_Pol_thumb_sf"/>
</dbReference>
<evidence type="ECO:0000256" key="16">
    <source>
        <dbReference type="ARBA" id="ARBA00035717"/>
    </source>
</evidence>
<protein>
    <recommendedName>
        <fullName evidence="5">DNA polymerase beta</fullName>
        <ecNumber evidence="3">2.7.7.7</ecNumber>
        <ecNumber evidence="4">4.2.99.18</ecNumber>
    </recommendedName>
    <alternativeName>
        <fullName evidence="16">5'-deoxyribose-phosphate lyase</fullName>
    </alternativeName>
    <alternativeName>
        <fullName evidence="17">AP lyase</fullName>
    </alternativeName>
</protein>
<dbReference type="Gene3D" id="1.10.150.20">
    <property type="entry name" value="5' to 3' exonuclease, C-terminal subdomain"/>
    <property type="match status" value="1"/>
</dbReference>
<dbReference type="PANTHER" id="PTHR36928">
    <property type="entry name" value="PHOSPHATASE YCDX-RELATED"/>
    <property type="match status" value="1"/>
</dbReference>
<dbReference type="InterPro" id="IPR050243">
    <property type="entry name" value="PHP_phosphatase"/>
</dbReference>
<dbReference type="OrthoDB" id="9808747at2"/>
<dbReference type="GO" id="GO:0008270">
    <property type="term" value="F:zinc ion binding"/>
    <property type="evidence" value="ECO:0007669"/>
    <property type="project" value="TreeGrafter"/>
</dbReference>
<dbReference type="AlphaFoldDB" id="A0A0C7P3Y3"/>
<dbReference type="GO" id="GO:0051575">
    <property type="term" value="F:5'-deoxyribose-5-phosphate lyase activity"/>
    <property type="evidence" value="ECO:0007669"/>
    <property type="project" value="RHEA"/>
</dbReference>
<dbReference type="SUPFAM" id="SSF47802">
    <property type="entry name" value="DNA polymerase beta, N-terminal domain-like"/>
    <property type="match status" value="1"/>
</dbReference>
<evidence type="ECO:0000256" key="2">
    <source>
        <dbReference type="ARBA" id="ARBA00004496"/>
    </source>
</evidence>
<dbReference type="Gene3D" id="1.10.150.110">
    <property type="entry name" value="DNA polymerase beta, N-terminal domain-like"/>
    <property type="match status" value="1"/>
</dbReference>
<evidence type="ECO:0000256" key="18">
    <source>
        <dbReference type="ARBA" id="ARBA00044632"/>
    </source>
</evidence>
<dbReference type="STRING" id="1006576.DTL3_1294"/>
<feature type="domain" description="Helix-hairpin-helix DNA-binding motif class 1" evidence="22">
    <location>
        <begin position="126"/>
        <end position="145"/>
    </location>
</feature>
<dbReference type="RefSeq" id="WP_045088005.1">
    <property type="nucleotide sequence ID" value="NZ_LN824141.1"/>
</dbReference>
<keyword evidence="15" id="KW-0234">DNA repair</keyword>
<keyword evidence="25" id="KW-0378">Hydrolase</keyword>
<evidence type="ECO:0000256" key="4">
    <source>
        <dbReference type="ARBA" id="ARBA00012720"/>
    </source>
</evidence>
<keyword evidence="25" id="KW-0269">Exonuclease</keyword>
<dbReference type="SMART" id="SM00278">
    <property type="entry name" value="HhH1"/>
    <property type="match status" value="3"/>
</dbReference>
<evidence type="ECO:0000256" key="1">
    <source>
        <dbReference type="ARBA" id="ARBA00001946"/>
    </source>
</evidence>
<evidence type="ECO:0000256" key="19">
    <source>
        <dbReference type="ARBA" id="ARBA00044678"/>
    </source>
</evidence>
<comment type="function">
    <text evidence="20">Repair polymerase that plays a key role in base-excision repair. During this process, the damaged base is excised by specific DNA glycosylases, the DNA backbone is nicked at the abasic site by an apurinic/apyrimidic (AP) endonuclease, and POLB removes 5'-deoxyribose-phosphate from the preincised AP site acting as a 5'-deoxyribose-phosphate lyase (5'-dRP lyase); through its DNA polymerase activity, it adds one nucleotide to the 3' end of the arising single-nucleotide gap. Conducts 'gap-filling' DNA synthesis in a stepwise distributive fashion rather than in a processive fashion as for other DNA polymerases. It is also able to cleave sugar-phosphate bonds 3' to an intact AP site, acting as an AP lyase.</text>
</comment>
<dbReference type="Pfam" id="PF14791">
    <property type="entry name" value="DNA_pol_B_thumb"/>
    <property type="match status" value="1"/>
</dbReference>
<evidence type="ECO:0000259" key="22">
    <source>
        <dbReference type="SMART" id="SM00278"/>
    </source>
</evidence>
<feature type="domain" description="DNA-directed DNA polymerase X" evidence="24">
    <location>
        <begin position="1"/>
        <end position="313"/>
    </location>
</feature>
<keyword evidence="6" id="KW-0488">Methylation</keyword>
<dbReference type="CDD" id="cd07436">
    <property type="entry name" value="PHP_PolX"/>
    <property type="match status" value="1"/>
</dbReference>
<dbReference type="PIRSF" id="PIRSF005047">
    <property type="entry name" value="UCP005047_YshC"/>
    <property type="match status" value="1"/>
</dbReference>
<keyword evidence="11" id="KW-0227">DNA damage</keyword>
<dbReference type="SMART" id="SM00483">
    <property type="entry name" value="POLXc"/>
    <property type="match status" value="1"/>
</dbReference>
<dbReference type="SMART" id="SM00481">
    <property type="entry name" value="POLIIIAc"/>
    <property type="match status" value="1"/>
</dbReference>
<dbReference type="EC" id="4.2.99.18" evidence="4"/>
<dbReference type="InterPro" id="IPR027421">
    <property type="entry name" value="DNA_pol_lamdba_lyase_dom_sf"/>
</dbReference>
<keyword evidence="10" id="KW-0235">DNA replication</keyword>
<comment type="subcellular location">
    <subcellularLocation>
        <location evidence="2">Cytoplasm</location>
    </subcellularLocation>
</comment>
<evidence type="ECO:0000256" key="6">
    <source>
        <dbReference type="ARBA" id="ARBA00022481"/>
    </source>
</evidence>
<dbReference type="Pfam" id="PF14520">
    <property type="entry name" value="HHH_5"/>
    <property type="match status" value="1"/>
</dbReference>
<keyword evidence="7" id="KW-0237">DNA synthesis</keyword>
<accession>A0A0C7P3Y3</accession>
<dbReference type="KEGG" id="dtn:DTL3_1294"/>
<dbReference type="GO" id="GO:0006281">
    <property type="term" value="P:DNA repair"/>
    <property type="evidence" value="ECO:0007669"/>
    <property type="project" value="UniProtKB-KW"/>
</dbReference>
<dbReference type="NCBIfam" id="NF006375">
    <property type="entry name" value="PRK08609.1"/>
    <property type="match status" value="1"/>
</dbReference>
<sequence length="572" mass="65381">MEKKEIVKILNEIGLLLELKGENPFKSRAYYNAARIIELLDEDIETIVKEDRLKDIKGIGEALNKKITELVLTGKLKYYEDLKASIPEGLIDMLKIPGLGPKRIRTIYEQLNITSVRELEYACLENRLLDLPGFGKKMQNNILKGIQFIKQFSSHFLYSEAYSQAVDYKEYLDAANVAKKTEIAGSLRRKKEIVKDIDILSASNSPNTVIDTFIKYPKVKEIVEKGDTKSSVILEDGIGVDLRVIKEYQFPYALHHFTGSKEHNTAMRHRAKKMGIKMNEYGIFKGEELIKCLNEEEIFFNLGLSFIPPELRENMGEIEAAEKGTIPNLVDNSDLKGILHVHTRYSDGTNSLKELVEATRNLGYSYLGVSDHSKSAYYANGLNEEQLFEQWKEIDNLNQIYNDFRIFKGIESDILPDGSLDFEDEILEKFDFVIASVHSNFNLNKQEMTERIIKALTNKYTTILGHPTGRLLLARNGYDIDMEKIIEIASSHGKIIEINSNPYRLDLDWRYIKYAKEKNVIFAICPDAHNIEGLSHITYGIGIAKKGWLEAKDVINTLDIESISKFLKDLKQ</sequence>
<keyword evidence="25" id="KW-0540">Nuclease</keyword>
<evidence type="ECO:0000256" key="9">
    <source>
        <dbReference type="ARBA" id="ARBA00022695"/>
    </source>
</evidence>
<dbReference type="GO" id="GO:0042578">
    <property type="term" value="F:phosphoric ester hydrolase activity"/>
    <property type="evidence" value="ECO:0007669"/>
    <property type="project" value="TreeGrafter"/>
</dbReference>